<dbReference type="STRING" id="546266.NEIMUCOT_05488"/>
<accession>D2ZXY2</accession>
<reference evidence="1 2" key="1">
    <citation type="submission" date="2009-10" db="EMBL/GenBank/DDBJ databases">
        <authorList>
            <person name="Weinstock G."/>
            <person name="Sodergren E."/>
            <person name="Clifton S."/>
            <person name="Fulton L."/>
            <person name="Fulton B."/>
            <person name="Courtney L."/>
            <person name="Fronick C."/>
            <person name="Harrison M."/>
            <person name="Strong C."/>
            <person name="Farmer C."/>
            <person name="Delahaunty K."/>
            <person name="Markovic C."/>
            <person name="Hall O."/>
            <person name="Minx P."/>
            <person name="Tomlinson C."/>
            <person name="Mitreva M."/>
            <person name="Nelson J."/>
            <person name="Hou S."/>
            <person name="Wollam A."/>
            <person name="Pepin K.H."/>
            <person name="Johnson M."/>
            <person name="Bhonagiri V."/>
            <person name="Nash W.E."/>
            <person name="Warren W."/>
            <person name="Chinwalla A."/>
            <person name="Mardis E.R."/>
            <person name="Wilson R.K."/>
        </authorList>
    </citation>
    <scope>NUCLEOTIDE SEQUENCE [LARGE SCALE GENOMIC DNA]</scope>
    <source>
        <strain evidence="2">ATCC 25996 / DSM 4631 / NCTC 10774 / M26</strain>
    </source>
</reference>
<dbReference type="Proteomes" id="UP000003344">
    <property type="component" value="Unassembled WGS sequence"/>
</dbReference>
<comment type="caution">
    <text evidence="1">The sequence shown here is derived from an EMBL/GenBank/DDBJ whole genome shotgun (WGS) entry which is preliminary data.</text>
</comment>
<organism evidence="1 2">
    <name type="scientific">Neisseria mucosa (strain ATCC 25996 / DSM 4631 / NCTC 10774 / M26)</name>
    <dbReference type="NCBI Taxonomy" id="546266"/>
    <lineage>
        <taxon>Bacteria</taxon>
        <taxon>Pseudomonadati</taxon>
        <taxon>Pseudomonadota</taxon>
        <taxon>Betaproteobacteria</taxon>
        <taxon>Neisseriales</taxon>
        <taxon>Neisseriaceae</taxon>
        <taxon>Neisseria</taxon>
    </lineage>
</organism>
<proteinExistence type="predicted"/>
<protein>
    <submittedName>
        <fullName evidence="1">Uncharacterized protein</fullName>
    </submittedName>
</protein>
<dbReference type="AlphaFoldDB" id="D2ZXY2"/>
<gene>
    <name evidence="1" type="ORF">NEIMUCOT_05488</name>
</gene>
<sequence length="77" mass="8470">MKGGFFENRDNGVPNGFALSLALSHGEREQIVGNQNMVGLQLSDSLYPWERKQIVGNQNMVGLQLSDPSPRGRGNKL</sequence>
<dbReference type="EMBL" id="ACDX02000011">
    <property type="protein sequence ID" value="EFC88120.1"/>
    <property type="molecule type" value="Genomic_DNA"/>
</dbReference>
<evidence type="ECO:0000313" key="2">
    <source>
        <dbReference type="Proteomes" id="UP000003344"/>
    </source>
</evidence>
<name>D2ZXY2_NEIM2</name>
<evidence type="ECO:0000313" key="1">
    <source>
        <dbReference type="EMBL" id="EFC88120.1"/>
    </source>
</evidence>